<dbReference type="Proteomes" id="UP000295727">
    <property type="component" value="Chromosome 1"/>
</dbReference>
<dbReference type="KEGG" id="ppai:E1956_12090"/>
<dbReference type="AlphaFoldDB" id="A0A4P7CPW6"/>
<evidence type="ECO:0000313" key="1">
    <source>
        <dbReference type="EMBL" id="QBQ97840.1"/>
    </source>
</evidence>
<organism evidence="1 2">
    <name type="scientific">Paraburkholderia pallida</name>
    <dbReference type="NCBI Taxonomy" id="2547399"/>
    <lineage>
        <taxon>Bacteria</taxon>
        <taxon>Pseudomonadati</taxon>
        <taxon>Pseudomonadota</taxon>
        <taxon>Betaproteobacteria</taxon>
        <taxon>Burkholderiales</taxon>
        <taxon>Burkholderiaceae</taxon>
        <taxon>Paraburkholderia</taxon>
    </lineage>
</organism>
<dbReference type="EMBL" id="CP038148">
    <property type="protein sequence ID" value="QBQ97840.1"/>
    <property type="molecule type" value="Genomic_DNA"/>
</dbReference>
<accession>A0A4P7CPW6</accession>
<proteinExistence type="predicted"/>
<evidence type="ECO:0000313" key="2">
    <source>
        <dbReference type="Proteomes" id="UP000295727"/>
    </source>
</evidence>
<dbReference type="RefSeq" id="WP_134749121.1">
    <property type="nucleotide sequence ID" value="NZ_CP038148.1"/>
</dbReference>
<protein>
    <submittedName>
        <fullName evidence="1">Uncharacterized protein</fullName>
    </submittedName>
</protein>
<sequence>MRKKIVVYWPLALIVPLAVIAWAHAWHTAEQQFPLAADQVSAELARTVSYGLVGDAGDVKAPVKAMRSVAPLPPQTSAI</sequence>
<name>A0A4P7CPW6_9BURK</name>
<keyword evidence="2" id="KW-1185">Reference proteome</keyword>
<gene>
    <name evidence="1" type="ORF">E1956_12090</name>
</gene>
<dbReference type="OrthoDB" id="9028817at2"/>
<reference evidence="1 2" key="1">
    <citation type="submission" date="2019-03" db="EMBL/GenBank/DDBJ databases">
        <title>Paraburkholderia sp. 7MH5, isolated from subtropical forest soil.</title>
        <authorList>
            <person name="Gao Z.-H."/>
            <person name="Qiu L.-H."/>
        </authorList>
    </citation>
    <scope>NUCLEOTIDE SEQUENCE [LARGE SCALE GENOMIC DNA]</scope>
    <source>
        <strain evidence="1 2">7MH5</strain>
    </source>
</reference>